<evidence type="ECO:0000313" key="2">
    <source>
        <dbReference type="RefSeq" id="XP_065663338.1"/>
    </source>
</evidence>
<dbReference type="Proteomes" id="UP001652625">
    <property type="component" value="Chromosome 10"/>
</dbReference>
<sequence>MADGEKSLSSTLKSIFKQSKYIDNEDKLLNAILDSGIKGLNDFQEEIAPKIFKDLEPLVTELLATKNSLETENKCTANANHDFRNSLKSIFVSNKFVDDNDKLLNSIHENGINALYEMRDDIAPRVYKSLELSIKELLESNSCSNRNEEKTFSESLKSVIELSEFNDTNGDLLNAILEEGIKGLYKLKDDIPPKIFKKLKSSVEELLPSNTKFKNNQDSNIQVSFKNFIGNQLRVMNVPNNLHMHIQEQINEILLNIVKSYEFCIEGQSIYDMINNSLSLTNIEDVKNIRTFLEKLWKPVQINEELKLSLLNKVTLSCLEVVKNFEDDIPIEILERLKNLIRDMPHDRDLFKKDC</sequence>
<gene>
    <name evidence="2" type="primary">LOC136085796</name>
</gene>
<dbReference type="GeneID" id="136085796"/>
<protein>
    <submittedName>
        <fullName evidence="2">Uncharacterized protein LOC136085796 isoform X2</fullName>
    </submittedName>
</protein>
<organism evidence="1 2">
    <name type="scientific">Hydra vulgaris</name>
    <name type="common">Hydra</name>
    <name type="synonym">Hydra attenuata</name>
    <dbReference type="NCBI Taxonomy" id="6087"/>
    <lineage>
        <taxon>Eukaryota</taxon>
        <taxon>Metazoa</taxon>
        <taxon>Cnidaria</taxon>
        <taxon>Hydrozoa</taxon>
        <taxon>Hydroidolina</taxon>
        <taxon>Anthoathecata</taxon>
        <taxon>Aplanulata</taxon>
        <taxon>Hydridae</taxon>
        <taxon>Hydra</taxon>
    </lineage>
</organism>
<keyword evidence="1" id="KW-1185">Reference proteome</keyword>
<reference evidence="2" key="1">
    <citation type="submission" date="2025-08" db="UniProtKB">
        <authorList>
            <consortium name="RefSeq"/>
        </authorList>
    </citation>
    <scope>IDENTIFICATION</scope>
</reference>
<proteinExistence type="predicted"/>
<dbReference type="RefSeq" id="XP_065663338.1">
    <property type="nucleotide sequence ID" value="XM_065807266.1"/>
</dbReference>
<name>A0ABM4CND4_HYDVU</name>
<accession>A0ABM4CND4</accession>
<evidence type="ECO:0000313" key="1">
    <source>
        <dbReference type="Proteomes" id="UP001652625"/>
    </source>
</evidence>